<sequence>MLSCLRDSKSVHYSHQCSSVKCKFKDVVRYLFLAALRENNVNSWVKLGRYLQKVSFLTEDMKADVEIAYYGKRSIVQLLDVLKQSSNNVTHTSKTKLLPTVETLKSIFSFIQPNHEQSEWDIHVETHPFTEITSIKISQDNVTTPWECMFSKLYKPINSLSKELLSLLCRDLSGNTFSCQNVNILFKLQHAADFTKPIRSVKDMVNCQNSANGQDIRKSLNSQNFSFDDDNDPKNLIRSFPKTGFEAITYFAVCHKFGFHGYMYYQRRQNRVLNDSPYDLEPTEIPEVSLVLVCLDNTFST</sequence>
<gene>
    <name evidence="1" type="ORF">PHET_07277</name>
</gene>
<reference evidence="1" key="1">
    <citation type="submission" date="2019-05" db="EMBL/GenBank/DDBJ databases">
        <title>Annotation for the trematode Paragonimus heterotremus.</title>
        <authorList>
            <person name="Choi Y.-J."/>
        </authorList>
    </citation>
    <scope>NUCLEOTIDE SEQUENCE</scope>
    <source>
        <strain evidence="1">LC</strain>
    </source>
</reference>
<evidence type="ECO:0000313" key="1">
    <source>
        <dbReference type="EMBL" id="KAF5399532.1"/>
    </source>
</evidence>
<comment type="caution">
    <text evidence="1">The sequence shown here is derived from an EMBL/GenBank/DDBJ whole genome shotgun (WGS) entry which is preliminary data.</text>
</comment>
<dbReference type="AlphaFoldDB" id="A0A8J4WXA0"/>
<dbReference type="OrthoDB" id="10336915at2759"/>
<dbReference type="EMBL" id="LUCH01003962">
    <property type="protein sequence ID" value="KAF5399532.1"/>
    <property type="molecule type" value="Genomic_DNA"/>
</dbReference>
<name>A0A8J4WXA0_9TREM</name>
<dbReference type="Proteomes" id="UP000748531">
    <property type="component" value="Unassembled WGS sequence"/>
</dbReference>
<organism evidence="1 2">
    <name type="scientific">Paragonimus heterotremus</name>
    <dbReference type="NCBI Taxonomy" id="100268"/>
    <lineage>
        <taxon>Eukaryota</taxon>
        <taxon>Metazoa</taxon>
        <taxon>Spiralia</taxon>
        <taxon>Lophotrochozoa</taxon>
        <taxon>Platyhelminthes</taxon>
        <taxon>Trematoda</taxon>
        <taxon>Digenea</taxon>
        <taxon>Plagiorchiida</taxon>
        <taxon>Troglotremata</taxon>
        <taxon>Troglotrematidae</taxon>
        <taxon>Paragonimus</taxon>
    </lineage>
</organism>
<proteinExistence type="predicted"/>
<keyword evidence="2" id="KW-1185">Reference proteome</keyword>
<evidence type="ECO:0000313" key="2">
    <source>
        <dbReference type="Proteomes" id="UP000748531"/>
    </source>
</evidence>
<accession>A0A8J4WXA0</accession>
<protein>
    <submittedName>
        <fullName evidence="1">Uncharacterized protein</fullName>
    </submittedName>
</protein>